<organism evidence="2 3">
    <name type="scientific">Candidatus Pseudogracilibacillus intestinigallinarum</name>
    <dbReference type="NCBI Taxonomy" id="2838742"/>
    <lineage>
        <taxon>Bacteria</taxon>
        <taxon>Bacillati</taxon>
        <taxon>Bacillota</taxon>
        <taxon>Bacilli</taxon>
        <taxon>Bacillales</taxon>
        <taxon>Bacillaceae</taxon>
        <taxon>Pseudogracilibacillus</taxon>
    </lineage>
</organism>
<dbReference type="InterPro" id="IPR045057">
    <property type="entry name" value="Gcn5-rel_NAT"/>
</dbReference>
<reference evidence="2" key="2">
    <citation type="submission" date="2021-04" db="EMBL/GenBank/DDBJ databases">
        <authorList>
            <person name="Gilroy R."/>
        </authorList>
    </citation>
    <scope>NUCLEOTIDE SEQUENCE</scope>
    <source>
        <strain evidence="2">CHK169-2315</strain>
    </source>
</reference>
<reference evidence="2" key="1">
    <citation type="journal article" date="2021" name="PeerJ">
        <title>Extensive microbial diversity within the chicken gut microbiome revealed by metagenomics and culture.</title>
        <authorList>
            <person name="Gilroy R."/>
            <person name="Ravi A."/>
            <person name="Getino M."/>
            <person name="Pursley I."/>
            <person name="Horton D.L."/>
            <person name="Alikhan N.F."/>
            <person name="Baker D."/>
            <person name="Gharbi K."/>
            <person name="Hall N."/>
            <person name="Watson M."/>
            <person name="Adriaenssens E.M."/>
            <person name="Foster-Nyarko E."/>
            <person name="Jarju S."/>
            <person name="Secka A."/>
            <person name="Antonio M."/>
            <person name="Oren A."/>
            <person name="Chaudhuri R.R."/>
            <person name="La Ragione R."/>
            <person name="Hildebrand F."/>
            <person name="Pallen M.J."/>
        </authorList>
    </citation>
    <scope>NUCLEOTIDE SEQUENCE</scope>
    <source>
        <strain evidence="2">CHK169-2315</strain>
    </source>
</reference>
<evidence type="ECO:0000259" key="1">
    <source>
        <dbReference type="PROSITE" id="PS51729"/>
    </source>
</evidence>
<sequence length="91" mass="10378">MNEIKQGENRFYIGESEEERIAEIHFVPTGATQIIVDHTEVSDQLKGTGAGKKLVERIVQYAREENKKVVPLCPFAKAQIEKNEAWHDVLK</sequence>
<comment type="caution">
    <text evidence="2">The sequence shown here is derived from an EMBL/GenBank/DDBJ whole genome shotgun (WGS) entry which is preliminary data.</text>
</comment>
<dbReference type="Proteomes" id="UP000823937">
    <property type="component" value="Unassembled WGS sequence"/>
</dbReference>
<name>A0A9D1TJN7_9BACI</name>
<dbReference type="InterPro" id="IPR031165">
    <property type="entry name" value="GNAT_YJDJ"/>
</dbReference>
<dbReference type="PANTHER" id="PTHR31435">
    <property type="entry name" value="PROTEIN NATD1"/>
    <property type="match status" value="1"/>
</dbReference>
<dbReference type="Pfam" id="PF14542">
    <property type="entry name" value="Acetyltransf_CG"/>
    <property type="match status" value="1"/>
</dbReference>
<protein>
    <submittedName>
        <fullName evidence="2">N-acetyltransferase</fullName>
    </submittedName>
</protein>
<dbReference type="AlphaFoldDB" id="A0A9D1TJN7"/>
<dbReference type="PROSITE" id="PS51729">
    <property type="entry name" value="GNAT_YJDJ"/>
    <property type="match status" value="1"/>
</dbReference>
<dbReference type="SUPFAM" id="SSF55729">
    <property type="entry name" value="Acyl-CoA N-acyltransferases (Nat)"/>
    <property type="match status" value="1"/>
</dbReference>
<proteinExistence type="predicted"/>
<dbReference type="InterPro" id="IPR016181">
    <property type="entry name" value="Acyl_CoA_acyltransferase"/>
</dbReference>
<feature type="domain" description="N-acetyltransferase" evidence="1">
    <location>
        <begin position="3"/>
        <end position="91"/>
    </location>
</feature>
<accession>A0A9D1TJN7</accession>
<evidence type="ECO:0000313" key="2">
    <source>
        <dbReference type="EMBL" id="HIV73858.1"/>
    </source>
</evidence>
<dbReference type="PANTHER" id="PTHR31435:SF10">
    <property type="entry name" value="BSR4717 PROTEIN"/>
    <property type="match status" value="1"/>
</dbReference>
<gene>
    <name evidence="2" type="ORF">H9895_02115</name>
</gene>
<evidence type="ECO:0000313" key="3">
    <source>
        <dbReference type="Proteomes" id="UP000823937"/>
    </source>
</evidence>
<dbReference type="Gene3D" id="3.40.630.30">
    <property type="match status" value="1"/>
</dbReference>
<dbReference type="EMBL" id="DXHX01000028">
    <property type="protein sequence ID" value="HIV73858.1"/>
    <property type="molecule type" value="Genomic_DNA"/>
</dbReference>